<evidence type="ECO:0000313" key="3">
    <source>
        <dbReference type="Proteomes" id="UP000605253"/>
    </source>
</evidence>
<feature type="transmembrane region" description="Helical" evidence="1">
    <location>
        <begin position="96"/>
        <end position="121"/>
    </location>
</feature>
<keyword evidence="3" id="KW-1185">Reference proteome</keyword>
<feature type="transmembrane region" description="Helical" evidence="1">
    <location>
        <begin position="133"/>
        <end position="151"/>
    </location>
</feature>
<comment type="caution">
    <text evidence="2">The sequence shown here is derived from an EMBL/GenBank/DDBJ whole genome shotgun (WGS) entry which is preliminary data.</text>
</comment>
<feature type="transmembrane region" description="Helical" evidence="1">
    <location>
        <begin position="30"/>
        <end position="47"/>
    </location>
</feature>
<protein>
    <submittedName>
        <fullName evidence="2">Uncharacterized protein</fullName>
    </submittedName>
</protein>
<keyword evidence="1" id="KW-1133">Transmembrane helix</keyword>
<accession>A0A917CWN1</accession>
<reference evidence="2" key="1">
    <citation type="journal article" date="2014" name="Int. J. Syst. Evol. Microbiol.">
        <title>Complete genome sequence of Corynebacterium casei LMG S-19264T (=DSM 44701T), isolated from a smear-ripened cheese.</title>
        <authorList>
            <consortium name="US DOE Joint Genome Institute (JGI-PGF)"/>
            <person name="Walter F."/>
            <person name="Albersmeier A."/>
            <person name="Kalinowski J."/>
            <person name="Ruckert C."/>
        </authorList>
    </citation>
    <scope>NUCLEOTIDE SEQUENCE</scope>
    <source>
        <strain evidence="2">CGMCC 1.12181</strain>
    </source>
</reference>
<evidence type="ECO:0000313" key="2">
    <source>
        <dbReference type="EMBL" id="GGF98342.1"/>
    </source>
</evidence>
<dbReference type="RefSeq" id="WP_188365556.1">
    <property type="nucleotide sequence ID" value="NZ_BMEO01000009.1"/>
</dbReference>
<keyword evidence="1" id="KW-0472">Membrane</keyword>
<proteinExistence type="predicted"/>
<gene>
    <name evidence="2" type="ORF">GCM10011365_19530</name>
</gene>
<dbReference type="EMBL" id="BMEO01000009">
    <property type="protein sequence ID" value="GGF98342.1"/>
    <property type="molecule type" value="Genomic_DNA"/>
</dbReference>
<name>A0A917CWN1_9GAMM</name>
<organism evidence="2 3">
    <name type="scientific">Marinicella pacifica</name>
    <dbReference type="NCBI Taxonomy" id="1171543"/>
    <lineage>
        <taxon>Bacteria</taxon>
        <taxon>Pseudomonadati</taxon>
        <taxon>Pseudomonadota</taxon>
        <taxon>Gammaproteobacteria</taxon>
        <taxon>Lysobacterales</taxon>
        <taxon>Marinicellaceae</taxon>
        <taxon>Marinicella</taxon>
    </lineage>
</organism>
<dbReference type="Proteomes" id="UP000605253">
    <property type="component" value="Unassembled WGS sequence"/>
</dbReference>
<keyword evidence="1" id="KW-0812">Transmembrane</keyword>
<dbReference type="AlphaFoldDB" id="A0A917CWN1"/>
<evidence type="ECO:0000256" key="1">
    <source>
        <dbReference type="SAM" id="Phobius"/>
    </source>
</evidence>
<sequence>MPVLLTTIAFLFLAITPIIGYLSQKSAPKWPYRLLVLVLLVGSFYAFKSAHGIEHAVFYCLFLITVPAYVWIYINSTRKPVKPIKRPSPYRSTASIWYKLLMILLAGPLALAMAIVMATGVTHLLPLLTLNRLVVMIMLMPLLWGLIAVWLTATTHLSRTGLILISISGLSVWGLQ</sequence>
<reference evidence="2" key="2">
    <citation type="submission" date="2020-09" db="EMBL/GenBank/DDBJ databases">
        <authorList>
            <person name="Sun Q."/>
            <person name="Zhou Y."/>
        </authorList>
    </citation>
    <scope>NUCLEOTIDE SEQUENCE</scope>
    <source>
        <strain evidence="2">CGMCC 1.12181</strain>
    </source>
</reference>
<feature type="transmembrane region" description="Helical" evidence="1">
    <location>
        <begin position="56"/>
        <end position="76"/>
    </location>
</feature>